<keyword evidence="2" id="KW-1185">Reference proteome</keyword>
<reference evidence="1" key="1">
    <citation type="submission" date="2024-03" db="EMBL/GenBank/DDBJ databases">
        <title>Human intestinal bacterial collection.</title>
        <authorList>
            <person name="Pauvert C."/>
            <person name="Hitch T.C.A."/>
            <person name="Clavel T."/>
        </authorList>
    </citation>
    <scope>NUCLEOTIDE SEQUENCE</scope>
    <source>
        <strain evidence="1">CLA-AA-H227</strain>
    </source>
</reference>
<evidence type="ECO:0000313" key="1">
    <source>
        <dbReference type="EMBL" id="MEQ2529100.1"/>
    </source>
</evidence>
<sequence>MEQVITYVLLLQIIIWSVFQQPLYNNAVMIEESLKLAIYEGQKEASLKGKYDEEIYKEMRDYLVETHNYKPELIEIHGTETLTPRGQKLTIEVSVPKPAMTVIEMFKVDNSEPFTVKKTILSEHVD</sequence>
<dbReference type="EMBL" id="JBBMEW010000027">
    <property type="protein sequence ID" value="MEQ2529100.1"/>
    <property type="molecule type" value="Genomic_DNA"/>
</dbReference>
<accession>A0ACC6SG67</accession>
<dbReference type="Proteomes" id="UP001439875">
    <property type="component" value="Unassembled WGS sequence"/>
</dbReference>
<proteinExistence type="predicted"/>
<protein>
    <submittedName>
        <fullName evidence="1">Uncharacterized protein</fullName>
    </submittedName>
</protein>
<evidence type="ECO:0000313" key="2">
    <source>
        <dbReference type="Proteomes" id="UP001439875"/>
    </source>
</evidence>
<gene>
    <name evidence="1" type="ORF">WMO40_20710</name>
</gene>
<name>A0ACC6SG67_9BACI</name>
<organism evidence="1 2">
    <name type="scientific">Robertmurraya yapensis</name>
    <name type="common">ex Hitch et al 2024</name>
    <dbReference type="NCBI Taxonomy" id="3133160"/>
    <lineage>
        <taxon>Bacteria</taxon>
        <taxon>Bacillati</taxon>
        <taxon>Bacillota</taxon>
        <taxon>Bacilli</taxon>
        <taxon>Bacillales</taxon>
        <taxon>Bacillaceae</taxon>
        <taxon>Robertmurraya</taxon>
    </lineage>
</organism>
<comment type="caution">
    <text evidence="1">The sequence shown here is derived from an EMBL/GenBank/DDBJ whole genome shotgun (WGS) entry which is preliminary data.</text>
</comment>